<sequence length="556" mass="59669">MTITIQPGTDPSRGVDYDIAEGVVLPDTPLALALVIDAATTKLATVGMGLASDAEVMAALQTVETARRRAAAVDSALLVEVSDRNLYRRAGHSSVRRFLAQDLRLGPTEAKRRYQTALLIGRFTSLTGQKLPPSSEPLAAGVADGEISADHLHEIDLLLAKVPSLAPNTDTDYAVDILATAARTMAPQDLRPLGQRLLAHLDPDGKLTDDTDRQRQRGLTLGRQDRQLMSKITGAITPALRAKFEVILHNWAAPGMNNPADEHPTYGSITNLDDTERDALAEAVKRDLRTPAQRNHDALDMLCEWILGHQALGRPNRIPSQLVITAELSQLTALATGQPIGAAPTTTGTLVPVADLIELAADATPWLEIFADKTREVLDFGRGKRIATFSQRLALFGRDRGCTRPGCTEPFSRTQAHHAAADFADGGLTNTAELTGACGPDDRNVGSKPGNWETTVITTGPETGRIGWRKAGSNAPYRTNPIHHPEAFLNHLPSHSGPSTGPTSLRPAQQQESPPRPPRPVELRRDHHTPHQPPPECAPPPPSPVETALAALLTAA</sequence>
<name>A0ABP6LK66_9ACTN</name>
<dbReference type="InterPro" id="IPR003870">
    <property type="entry name" value="DUF222"/>
</dbReference>
<feature type="compositionally biased region" description="Pro residues" evidence="1">
    <location>
        <begin position="531"/>
        <end position="544"/>
    </location>
</feature>
<evidence type="ECO:0000313" key="3">
    <source>
        <dbReference type="EMBL" id="GAA3041996.1"/>
    </source>
</evidence>
<gene>
    <name evidence="3" type="ORF">GCM10010528_22530</name>
</gene>
<keyword evidence="4" id="KW-1185">Reference proteome</keyword>
<reference evidence="4" key="1">
    <citation type="journal article" date="2019" name="Int. J. Syst. Evol. Microbiol.">
        <title>The Global Catalogue of Microorganisms (GCM) 10K type strain sequencing project: providing services to taxonomists for standard genome sequencing and annotation.</title>
        <authorList>
            <consortium name="The Broad Institute Genomics Platform"/>
            <consortium name="The Broad Institute Genome Sequencing Center for Infectious Disease"/>
            <person name="Wu L."/>
            <person name="Ma J."/>
        </authorList>
    </citation>
    <scope>NUCLEOTIDE SEQUENCE [LARGE SCALE GENOMIC DNA]</scope>
    <source>
        <strain evidence="4">JCM 14234</strain>
    </source>
</reference>
<dbReference type="EMBL" id="BAAAVS010000035">
    <property type="protein sequence ID" value="GAA3041996.1"/>
    <property type="molecule type" value="Genomic_DNA"/>
</dbReference>
<dbReference type="Proteomes" id="UP001501035">
    <property type="component" value="Unassembled WGS sequence"/>
</dbReference>
<evidence type="ECO:0000313" key="4">
    <source>
        <dbReference type="Proteomes" id="UP001501035"/>
    </source>
</evidence>
<evidence type="ECO:0000259" key="2">
    <source>
        <dbReference type="Pfam" id="PF02720"/>
    </source>
</evidence>
<accession>A0ABP6LK66</accession>
<dbReference type="Pfam" id="PF02720">
    <property type="entry name" value="DUF222"/>
    <property type="match status" value="1"/>
</dbReference>
<keyword evidence="3" id="KW-0540">Nuclease</keyword>
<protein>
    <submittedName>
        <fullName evidence="3">HNH endonuclease signature motif containing protein</fullName>
    </submittedName>
</protein>
<feature type="compositionally biased region" description="Polar residues" evidence="1">
    <location>
        <begin position="452"/>
        <end position="461"/>
    </location>
</feature>
<organism evidence="3 4">
    <name type="scientific">Gordonia defluvii</name>
    <dbReference type="NCBI Taxonomy" id="283718"/>
    <lineage>
        <taxon>Bacteria</taxon>
        <taxon>Bacillati</taxon>
        <taxon>Actinomycetota</taxon>
        <taxon>Actinomycetes</taxon>
        <taxon>Mycobacteriales</taxon>
        <taxon>Gordoniaceae</taxon>
        <taxon>Gordonia</taxon>
    </lineage>
</organism>
<feature type="domain" description="DUF222" evidence="2">
    <location>
        <begin position="58"/>
        <end position="399"/>
    </location>
</feature>
<dbReference type="RefSeq" id="WP_290703816.1">
    <property type="nucleotide sequence ID" value="NZ_BAAAVS010000035.1"/>
</dbReference>
<proteinExistence type="predicted"/>
<feature type="region of interest" description="Disordered" evidence="1">
    <location>
        <begin position="437"/>
        <end position="547"/>
    </location>
</feature>
<keyword evidence="3" id="KW-0378">Hydrolase</keyword>
<dbReference type="GO" id="GO:0004519">
    <property type="term" value="F:endonuclease activity"/>
    <property type="evidence" value="ECO:0007669"/>
    <property type="project" value="UniProtKB-KW"/>
</dbReference>
<keyword evidence="3" id="KW-0255">Endonuclease</keyword>
<feature type="compositionally biased region" description="Low complexity" evidence="1">
    <location>
        <begin position="491"/>
        <end position="513"/>
    </location>
</feature>
<comment type="caution">
    <text evidence="3">The sequence shown here is derived from an EMBL/GenBank/DDBJ whole genome shotgun (WGS) entry which is preliminary data.</text>
</comment>
<evidence type="ECO:0000256" key="1">
    <source>
        <dbReference type="SAM" id="MobiDB-lite"/>
    </source>
</evidence>